<accession>A0A0E9RVD2</accession>
<organism evidence="1">
    <name type="scientific">Anguilla anguilla</name>
    <name type="common">European freshwater eel</name>
    <name type="synonym">Muraena anguilla</name>
    <dbReference type="NCBI Taxonomy" id="7936"/>
    <lineage>
        <taxon>Eukaryota</taxon>
        <taxon>Metazoa</taxon>
        <taxon>Chordata</taxon>
        <taxon>Craniata</taxon>
        <taxon>Vertebrata</taxon>
        <taxon>Euteleostomi</taxon>
        <taxon>Actinopterygii</taxon>
        <taxon>Neopterygii</taxon>
        <taxon>Teleostei</taxon>
        <taxon>Anguilliformes</taxon>
        <taxon>Anguillidae</taxon>
        <taxon>Anguilla</taxon>
    </lineage>
</organism>
<evidence type="ECO:0000313" key="1">
    <source>
        <dbReference type="EMBL" id="JAH33141.1"/>
    </source>
</evidence>
<dbReference type="EMBL" id="GBXM01075436">
    <property type="protein sequence ID" value="JAH33141.1"/>
    <property type="molecule type" value="Transcribed_RNA"/>
</dbReference>
<proteinExistence type="predicted"/>
<protein>
    <submittedName>
        <fullName evidence="1">Uncharacterized protein</fullName>
    </submittedName>
</protein>
<dbReference type="AlphaFoldDB" id="A0A0E9RVD2"/>
<name>A0A0E9RVD2_ANGAN</name>
<reference evidence="1" key="1">
    <citation type="submission" date="2014-11" db="EMBL/GenBank/DDBJ databases">
        <authorList>
            <person name="Amaro Gonzalez C."/>
        </authorList>
    </citation>
    <scope>NUCLEOTIDE SEQUENCE</scope>
</reference>
<reference evidence="1" key="2">
    <citation type="journal article" date="2015" name="Fish Shellfish Immunol.">
        <title>Early steps in the European eel (Anguilla anguilla)-Vibrio vulnificus interaction in the gills: Role of the RtxA13 toxin.</title>
        <authorList>
            <person name="Callol A."/>
            <person name="Pajuelo D."/>
            <person name="Ebbesson L."/>
            <person name="Teles M."/>
            <person name="MacKenzie S."/>
            <person name="Amaro C."/>
        </authorList>
    </citation>
    <scope>NUCLEOTIDE SEQUENCE</scope>
</reference>
<sequence length="57" mass="6461">MTSHKSDLAISTSFLDFATVLQNVLLYGYRLEGLDACFFLMCNCFPRTRCSWSGCLI</sequence>